<dbReference type="Proteomes" id="UP001330434">
    <property type="component" value="Chromosome"/>
</dbReference>
<reference evidence="2 3" key="1">
    <citation type="journal article" date="2024" name="Environ. Microbiol.">
        <title>Novel evolutionary insights on the interactions of the Holosporales (Alphaproteobacteria) with eukaryotic hosts from comparative genomics.</title>
        <authorList>
            <person name="Giovannini M."/>
            <person name="Petroni G."/>
            <person name="Castelli M."/>
        </authorList>
    </citation>
    <scope>NUCLEOTIDE SEQUENCE [LARGE SCALE GENOMIC DNA]</scope>
    <source>
        <strain evidence="2 3">US_Bl 15I1</strain>
    </source>
</reference>
<evidence type="ECO:0000313" key="3">
    <source>
        <dbReference type="Proteomes" id="UP001330434"/>
    </source>
</evidence>
<accession>A0ABZ2C1G4</accession>
<dbReference type="SUPFAM" id="SSF55729">
    <property type="entry name" value="Acyl-CoA N-acyltransferases (Nat)"/>
    <property type="match status" value="1"/>
</dbReference>
<dbReference type="InterPro" id="IPR000182">
    <property type="entry name" value="GNAT_dom"/>
</dbReference>
<dbReference type="InterPro" id="IPR016181">
    <property type="entry name" value="Acyl_CoA_acyltransferase"/>
</dbReference>
<keyword evidence="3" id="KW-1185">Reference proteome</keyword>
<sequence length="144" mass="17086">MVIKNFNELSLSELYSILKLRQDVFVREQDCIFEDIDLKDQDAIHLLQKEGDILHAYARLLFEEDKITISRIVTPLHLRDQGIGKAFILKIIDYVRENYSTFRIRIDAQTRLEKFYEKLGFKTVGPEFYFEGDPILHVPMELEF</sequence>
<dbReference type="Gene3D" id="3.40.630.30">
    <property type="match status" value="1"/>
</dbReference>
<proteinExistence type="predicted"/>
<gene>
    <name evidence="2" type="ORF">Bealeia1_00527</name>
</gene>
<dbReference type="RefSeq" id="WP_331255231.1">
    <property type="nucleotide sequence ID" value="NZ_CP133270.1"/>
</dbReference>
<evidence type="ECO:0000313" key="2">
    <source>
        <dbReference type="EMBL" id="WVX66351.1"/>
    </source>
</evidence>
<organism evidence="2 3">
    <name type="scientific">Candidatus Bealeia paramacronuclearis</name>
    <dbReference type="NCBI Taxonomy" id="1921001"/>
    <lineage>
        <taxon>Bacteria</taxon>
        <taxon>Pseudomonadati</taxon>
        <taxon>Pseudomonadota</taxon>
        <taxon>Alphaproteobacteria</taxon>
        <taxon>Holosporales</taxon>
        <taxon>Holosporaceae</taxon>
        <taxon>Candidatus Bealeia</taxon>
    </lineage>
</organism>
<dbReference type="PROSITE" id="PS51186">
    <property type="entry name" value="GNAT"/>
    <property type="match status" value="1"/>
</dbReference>
<evidence type="ECO:0000259" key="1">
    <source>
        <dbReference type="PROSITE" id="PS51186"/>
    </source>
</evidence>
<dbReference type="EMBL" id="CP133270">
    <property type="protein sequence ID" value="WVX66351.1"/>
    <property type="molecule type" value="Genomic_DNA"/>
</dbReference>
<dbReference type="Pfam" id="PF13673">
    <property type="entry name" value="Acetyltransf_10"/>
    <property type="match status" value="1"/>
</dbReference>
<name>A0ABZ2C1G4_9PROT</name>
<protein>
    <submittedName>
        <fullName evidence="2">GNAT family N-acetyltransferase</fullName>
    </submittedName>
</protein>
<feature type="domain" description="N-acetyltransferase" evidence="1">
    <location>
        <begin position="1"/>
        <end position="144"/>
    </location>
</feature>